<comment type="subcellular location">
    <subcellularLocation>
        <location evidence="1 9">Nucleus</location>
    </subcellularLocation>
</comment>
<dbReference type="OMA" id="NNCQDIT"/>
<evidence type="ECO:0000313" key="13">
    <source>
        <dbReference type="EMBL" id="KVI09517.1"/>
    </source>
</evidence>
<dbReference type="PROSITE" id="PS51017">
    <property type="entry name" value="CCT"/>
    <property type="match status" value="1"/>
</dbReference>
<evidence type="ECO:0000256" key="3">
    <source>
        <dbReference type="ARBA" id="ARBA00023012"/>
    </source>
</evidence>
<proteinExistence type="inferred from homology"/>
<keyword evidence="4" id="KW-0805">Transcription regulation</keyword>
<organism evidence="13 14">
    <name type="scientific">Cynara cardunculus var. scolymus</name>
    <name type="common">Globe artichoke</name>
    <name type="synonym">Cynara scolymus</name>
    <dbReference type="NCBI Taxonomy" id="59895"/>
    <lineage>
        <taxon>Eukaryota</taxon>
        <taxon>Viridiplantae</taxon>
        <taxon>Streptophyta</taxon>
        <taxon>Embryophyta</taxon>
        <taxon>Tracheophyta</taxon>
        <taxon>Spermatophyta</taxon>
        <taxon>Magnoliopsida</taxon>
        <taxon>eudicotyledons</taxon>
        <taxon>Gunneridae</taxon>
        <taxon>Pentapetalae</taxon>
        <taxon>asterids</taxon>
        <taxon>campanulids</taxon>
        <taxon>Asterales</taxon>
        <taxon>Asteraceae</taxon>
        <taxon>Carduoideae</taxon>
        <taxon>Cardueae</taxon>
        <taxon>Carduinae</taxon>
        <taxon>Cynara</taxon>
    </lineage>
</organism>
<keyword evidence="7 9" id="KW-0539">Nucleus</keyword>
<feature type="domain" description="Response regulatory" evidence="11">
    <location>
        <begin position="87"/>
        <end position="205"/>
    </location>
</feature>
<dbReference type="Gene3D" id="3.40.50.2300">
    <property type="match status" value="1"/>
</dbReference>
<evidence type="ECO:0000256" key="6">
    <source>
        <dbReference type="ARBA" id="ARBA00023163"/>
    </source>
</evidence>
<dbReference type="STRING" id="59895.A0A103YI75"/>
<feature type="compositionally biased region" description="Basic and acidic residues" evidence="10">
    <location>
        <begin position="628"/>
        <end position="638"/>
    </location>
</feature>
<gene>
    <name evidence="13" type="ORF">Ccrd_012080</name>
</gene>
<keyword evidence="14" id="KW-1185">Reference proteome</keyword>
<dbReference type="PANTHER" id="PTHR43874">
    <property type="entry name" value="TWO-COMPONENT RESPONSE REGULATOR"/>
    <property type="match status" value="1"/>
</dbReference>
<reference evidence="13 14" key="1">
    <citation type="journal article" date="2016" name="Sci. Rep.">
        <title>The genome sequence of the outbreeding globe artichoke constructed de novo incorporating a phase-aware low-pass sequencing strategy of F1 progeny.</title>
        <authorList>
            <person name="Scaglione D."/>
            <person name="Reyes-Chin-Wo S."/>
            <person name="Acquadro A."/>
            <person name="Froenicke L."/>
            <person name="Portis E."/>
            <person name="Beitel C."/>
            <person name="Tirone M."/>
            <person name="Mauro R."/>
            <person name="Lo Monaco A."/>
            <person name="Mauromicale G."/>
            <person name="Faccioli P."/>
            <person name="Cattivelli L."/>
            <person name="Rieseberg L."/>
            <person name="Michelmore R."/>
            <person name="Lanteri S."/>
        </authorList>
    </citation>
    <scope>NUCLEOTIDE SEQUENCE [LARGE SCALE GENOMIC DNA]</scope>
    <source>
        <strain evidence="13">2C</strain>
    </source>
</reference>
<dbReference type="InterPro" id="IPR045279">
    <property type="entry name" value="ARR-like"/>
</dbReference>
<dbReference type="GO" id="GO:0045892">
    <property type="term" value="P:negative regulation of DNA-templated transcription"/>
    <property type="evidence" value="ECO:0007669"/>
    <property type="project" value="EnsemblPlants"/>
</dbReference>
<name>A0A103YI75_CYNCS</name>
<dbReference type="CDD" id="cd17582">
    <property type="entry name" value="psREC_PRR"/>
    <property type="match status" value="1"/>
</dbReference>
<dbReference type="SUPFAM" id="SSF52172">
    <property type="entry name" value="CheY-like"/>
    <property type="match status" value="1"/>
</dbReference>
<dbReference type="AlphaFoldDB" id="A0A103YI75"/>
<evidence type="ECO:0000256" key="5">
    <source>
        <dbReference type="ARBA" id="ARBA00023108"/>
    </source>
</evidence>
<evidence type="ECO:0000256" key="8">
    <source>
        <dbReference type="PROSITE-ProRule" id="PRU00169"/>
    </source>
</evidence>
<evidence type="ECO:0000256" key="1">
    <source>
        <dbReference type="ARBA" id="ARBA00004123"/>
    </source>
</evidence>
<dbReference type="EMBL" id="LEKV01001057">
    <property type="protein sequence ID" value="KVI09517.1"/>
    <property type="molecule type" value="Genomic_DNA"/>
</dbReference>
<comment type="similarity">
    <text evidence="2">Belongs to the ARR-like family.</text>
</comment>
<dbReference type="FunFam" id="3.40.50.2300:FF:000214">
    <property type="entry name" value="Two-component response regulator-like PRR37"/>
    <property type="match status" value="1"/>
</dbReference>
<dbReference type="PANTHER" id="PTHR43874:SF125">
    <property type="entry name" value="TWO-COMPONENT RESPONSE REGULATOR-LIKE APRR7"/>
    <property type="match status" value="1"/>
</dbReference>
<dbReference type="GO" id="GO:0000160">
    <property type="term" value="P:phosphorelay signal transduction system"/>
    <property type="evidence" value="ECO:0007669"/>
    <property type="project" value="UniProtKB-KW"/>
</dbReference>
<dbReference type="InterPro" id="IPR011006">
    <property type="entry name" value="CheY-like_superfamily"/>
</dbReference>
<dbReference type="GO" id="GO:0005634">
    <property type="term" value="C:nucleus"/>
    <property type="evidence" value="ECO:0007669"/>
    <property type="project" value="UniProtKB-SubCell"/>
</dbReference>
<evidence type="ECO:0000256" key="4">
    <source>
        <dbReference type="ARBA" id="ARBA00023015"/>
    </source>
</evidence>
<evidence type="ECO:0000256" key="10">
    <source>
        <dbReference type="SAM" id="MobiDB-lite"/>
    </source>
</evidence>
<evidence type="ECO:0000256" key="9">
    <source>
        <dbReference type="PROSITE-ProRule" id="PRU00357"/>
    </source>
</evidence>
<dbReference type="SMART" id="SM00448">
    <property type="entry name" value="REC"/>
    <property type="match status" value="1"/>
</dbReference>
<feature type="domain" description="CCT" evidence="12">
    <location>
        <begin position="638"/>
        <end position="680"/>
    </location>
</feature>
<dbReference type="InterPro" id="IPR010402">
    <property type="entry name" value="CCT_domain"/>
</dbReference>
<dbReference type="GO" id="GO:0007623">
    <property type="term" value="P:circadian rhythm"/>
    <property type="evidence" value="ECO:0007669"/>
    <property type="project" value="EnsemblPlants"/>
</dbReference>
<dbReference type="Pfam" id="PF00072">
    <property type="entry name" value="Response_reg"/>
    <property type="match status" value="1"/>
</dbReference>
<evidence type="ECO:0000313" key="14">
    <source>
        <dbReference type="Proteomes" id="UP000243975"/>
    </source>
</evidence>
<dbReference type="InterPro" id="IPR001789">
    <property type="entry name" value="Sig_transdc_resp-reg_receiver"/>
</dbReference>
<feature type="region of interest" description="Disordered" evidence="10">
    <location>
        <begin position="409"/>
        <end position="429"/>
    </location>
</feature>
<dbReference type="GO" id="GO:0009736">
    <property type="term" value="P:cytokinin-activated signaling pathway"/>
    <property type="evidence" value="ECO:0007669"/>
    <property type="project" value="InterPro"/>
</dbReference>
<evidence type="ECO:0000259" key="11">
    <source>
        <dbReference type="PROSITE" id="PS50110"/>
    </source>
</evidence>
<comment type="caution">
    <text evidence="8">Lacks conserved residue(s) required for the propagation of feature annotation.</text>
</comment>
<dbReference type="PROSITE" id="PS50110">
    <property type="entry name" value="RESPONSE_REGULATORY"/>
    <property type="match status" value="1"/>
</dbReference>
<dbReference type="Pfam" id="PF06203">
    <property type="entry name" value="CCT"/>
    <property type="match status" value="1"/>
</dbReference>
<protein>
    <submittedName>
        <fullName evidence="13">CCT domain-containing protein</fullName>
    </submittedName>
</protein>
<comment type="caution">
    <text evidence="13">The sequence shown here is derived from an EMBL/GenBank/DDBJ whole genome shotgun (WGS) entry which is preliminary data.</text>
</comment>
<evidence type="ECO:0000259" key="12">
    <source>
        <dbReference type="PROSITE" id="PS51017"/>
    </source>
</evidence>
<keyword evidence="3" id="KW-0902">Two-component regulatory system</keyword>
<accession>A0A103YI75</accession>
<feature type="region of interest" description="Disordered" evidence="10">
    <location>
        <begin position="370"/>
        <end position="391"/>
    </location>
</feature>
<evidence type="ECO:0000256" key="7">
    <source>
        <dbReference type="ARBA" id="ARBA00023242"/>
    </source>
</evidence>
<feature type="compositionally biased region" description="Basic and acidic residues" evidence="10">
    <location>
        <begin position="370"/>
        <end position="379"/>
    </location>
</feature>
<dbReference type="GO" id="GO:0010017">
    <property type="term" value="P:red or far-red light signaling pathway"/>
    <property type="evidence" value="ECO:0007669"/>
    <property type="project" value="EnsemblPlants"/>
</dbReference>
<feature type="region of interest" description="Disordered" evidence="10">
    <location>
        <begin position="662"/>
        <end position="692"/>
    </location>
</feature>
<feature type="compositionally biased region" description="Polar residues" evidence="10">
    <location>
        <begin position="679"/>
        <end position="692"/>
    </location>
</feature>
<sequence length="692" mass="76816">MTSSGGGSKGFQQVNSCVKAEYQGDVNGFVGIEPGSHGDDESRTRRVDENVQDGCNQVTVQENAAPQQQLQGSLVHWERFLHVRSIKVMLVEDDDCTRHIVTALLRNCNYEVIEAANGFQAWKILENLSNHIDIVLTEVVMPCLSGISLLCKIMCHKTRKNIPVIMMSSHDSMGLVFKCLSKGAVDFLVKPVRKNELKNLWQHVWRRCHSIELKKDSEDDNQMDGGCMMVWCNAERHSPWLTPAAKTLLRCMFFFCSYSLSSWTKQAVEPESPEAASPCDQIAEHPDSTCGLVIRPVQTQATRDINDQEGRPYNDGKAKEIAEMQIQSTIEVPIKHNGIKQNTHQVFDPTLNVKSKGMGISDIRREHTLTKHKADDSKMPESYMENGELEGQGEPEKIMDANTKVVDDSNGVIVGEPGLKRPRATKHDGREVQNGCNILRHSELSAFTRYKITSNAVKDAPGITASRSQPDNRSNTVKKESKHDAHSDGYLIYQGSSEQVIPRKADAGVLHQEHRIQHIHHHHHVHHYHNIDEEEPLSNHGDFGLNKLGADAPHCGSSNIMGGPVEGNLETYSLNRSASGSKHGSNVQIGSNTAVNFEATNVESDVGLARKSGSGDASGSGNGSGTRNRIDQHKSAHREAALTKFRQKREVRCFQKKVRYQNRKKLAEQRPRVRGQFVKGTSQDGSSNAAGD</sequence>
<feature type="region of interest" description="Disordered" evidence="10">
    <location>
        <begin position="607"/>
        <end position="638"/>
    </location>
</feature>
<dbReference type="Gramene" id="KVI09517">
    <property type="protein sequence ID" value="KVI09517"/>
    <property type="gene ID" value="Ccrd_012080"/>
</dbReference>
<feature type="compositionally biased region" description="Polar residues" evidence="10">
    <location>
        <begin position="465"/>
        <end position="475"/>
    </location>
</feature>
<feature type="region of interest" description="Disordered" evidence="10">
    <location>
        <begin position="461"/>
        <end position="489"/>
    </location>
</feature>
<keyword evidence="6" id="KW-0804">Transcription</keyword>
<keyword evidence="5" id="KW-0090">Biological rhythms</keyword>
<dbReference type="Proteomes" id="UP000243975">
    <property type="component" value="Unassembled WGS sequence"/>
</dbReference>
<feature type="compositionally biased region" description="Basic and acidic residues" evidence="10">
    <location>
        <begin position="477"/>
        <end position="487"/>
    </location>
</feature>
<dbReference type="GO" id="GO:0003677">
    <property type="term" value="F:DNA binding"/>
    <property type="evidence" value="ECO:0007669"/>
    <property type="project" value="EnsemblPlants"/>
</dbReference>
<evidence type="ECO:0000256" key="2">
    <source>
        <dbReference type="ARBA" id="ARBA00010330"/>
    </source>
</evidence>